<proteinExistence type="predicted"/>
<dbReference type="EMBL" id="NCKW01000034">
    <property type="protein sequence ID" value="POM81666.1"/>
    <property type="molecule type" value="Genomic_DNA"/>
</dbReference>
<organism evidence="2 3">
    <name type="scientific">Phytophthora palmivora</name>
    <dbReference type="NCBI Taxonomy" id="4796"/>
    <lineage>
        <taxon>Eukaryota</taxon>
        <taxon>Sar</taxon>
        <taxon>Stramenopiles</taxon>
        <taxon>Oomycota</taxon>
        <taxon>Peronosporomycetes</taxon>
        <taxon>Peronosporales</taxon>
        <taxon>Peronosporaceae</taxon>
        <taxon>Phytophthora</taxon>
    </lineage>
</organism>
<evidence type="ECO:0000313" key="3">
    <source>
        <dbReference type="Proteomes" id="UP000237271"/>
    </source>
</evidence>
<dbReference type="PANTHER" id="PTHR46599">
    <property type="entry name" value="PIGGYBAC TRANSPOSABLE ELEMENT-DERIVED PROTEIN 4"/>
    <property type="match status" value="1"/>
</dbReference>
<name>A0A2P4YV69_9STRA</name>
<dbReference type="PANTHER" id="PTHR46599:SF3">
    <property type="entry name" value="PIGGYBAC TRANSPOSABLE ELEMENT-DERIVED PROTEIN 4"/>
    <property type="match status" value="1"/>
</dbReference>
<dbReference type="Proteomes" id="UP000237271">
    <property type="component" value="Unassembled WGS sequence"/>
</dbReference>
<keyword evidence="3" id="KW-1185">Reference proteome</keyword>
<dbReference type="AlphaFoldDB" id="A0A2P4YV69"/>
<dbReference type="OrthoDB" id="122438at2759"/>
<dbReference type="InterPro" id="IPR029526">
    <property type="entry name" value="PGBD"/>
</dbReference>
<sequence>MDVKTGPAAVARNLHHVFGDGTTQRMRLVVMDSYYTSVPLALHLWSRGFYSIGTVVTRRLGLSKYAIEKKKKRPINIERGTFTFAESTKVADLKMLHWWDNRPVHMLCTGGSIKMDHVVRREKSGEQTEVACQAKLIAPAKHKKIAVITLMKNVPALSRVLGWASNMVDSYPVSGILK</sequence>
<comment type="caution">
    <text evidence="2">The sequence shown here is derived from an EMBL/GenBank/DDBJ whole genome shotgun (WGS) entry which is preliminary data.</text>
</comment>
<accession>A0A2P4YV69</accession>
<dbReference type="Pfam" id="PF13843">
    <property type="entry name" value="DDE_Tnp_1_7"/>
    <property type="match status" value="1"/>
</dbReference>
<evidence type="ECO:0000313" key="2">
    <source>
        <dbReference type="EMBL" id="POM81666.1"/>
    </source>
</evidence>
<protein>
    <recommendedName>
        <fullName evidence="1">PiggyBac transposable element-derived protein domain-containing protein</fullName>
    </recommendedName>
</protein>
<gene>
    <name evidence="2" type="ORF">PHPALM_332</name>
</gene>
<evidence type="ECO:0000259" key="1">
    <source>
        <dbReference type="Pfam" id="PF13843"/>
    </source>
</evidence>
<reference evidence="2 3" key="1">
    <citation type="journal article" date="2017" name="Genome Biol. Evol.">
        <title>Phytophthora megakarya and P. palmivora, closely related causal agents of cacao black pod rot, underwent increases in genome sizes and gene numbers by different mechanisms.</title>
        <authorList>
            <person name="Ali S.S."/>
            <person name="Shao J."/>
            <person name="Lary D.J."/>
            <person name="Kronmiller B."/>
            <person name="Shen D."/>
            <person name="Strem M.D."/>
            <person name="Amoako-Attah I."/>
            <person name="Akrofi A.Y."/>
            <person name="Begoude B.A."/>
            <person name="Ten Hoopen G.M."/>
            <person name="Coulibaly K."/>
            <person name="Kebe B.I."/>
            <person name="Melnick R.L."/>
            <person name="Guiltinan M.J."/>
            <person name="Tyler B.M."/>
            <person name="Meinhardt L.W."/>
            <person name="Bailey B.A."/>
        </authorList>
    </citation>
    <scope>NUCLEOTIDE SEQUENCE [LARGE SCALE GENOMIC DNA]</scope>
    <source>
        <strain evidence="3">sbr112.9</strain>
    </source>
</reference>
<feature type="domain" description="PiggyBac transposable element-derived protein" evidence="1">
    <location>
        <begin position="23"/>
        <end position="141"/>
    </location>
</feature>